<keyword evidence="1" id="KW-0812">Transmembrane</keyword>
<dbReference type="AlphaFoldDB" id="A0A1S9N9S2"/>
<keyword evidence="1" id="KW-1133">Transmembrane helix</keyword>
<dbReference type="EMBL" id="MWMH01000002">
    <property type="protein sequence ID" value="OOP74215.1"/>
    <property type="molecule type" value="Genomic_DNA"/>
</dbReference>
<organism evidence="2 3">
    <name type="scientific">Clostridium beijerinckii</name>
    <name type="common">Clostridium MP</name>
    <dbReference type="NCBI Taxonomy" id="1520"/>
    <lineage>
        <taxon>Bacteria</taxon>
        <taxon>Bacillati</taxon>
        <taxon>Bacillota</taxon>
        <taxon>Clostridia</taxon>
        <taxon>Eubacteriales</taxon>
        <taxon>Clostridiaceae</taxon>
        <taxon>Clostridium</taxon>
    </lineage>
</organism>
<proteinExistence type="predicted"/>
<gene>
    <name evidence="2" type="ORF">CBEIBR21_06865</name>
</gene>
<accession>A0A1S9N9S2</accession>
<sequence length="63" mass="7565">MKIIYNSLVIGDEKSVTEVLKAYLEREAYGVYSNMFIKVCRRISVLFLYPHKIFITLYYNLYM</sequence>
<reference evidence="2 3" key="1">
    <citation type="submission" date="2017-02" db="EMBL/GenBank/DDBJ databases">
        <title>Genome sequence of Clostridium beijerinckii Br21.</title>
        <authorList>
            <person name="Fonseca B.C."/>
            <person name="Guazzaroni M.E."/>
            <person name="Riano-Pachon D.M."/>
            <person name="Reginatto V."/>
        </authorList>
    </citation>
    <scope>NUCLEOTIDE SEQUENCE [LARGE SCALE GENOMIC DNA]</scope>
    <source>
        <strain evidence="2 3">Br21</strain>
    </source>
</reference>
<name>A0A1S9N9S2_CLOBE</name>
<keyword evidence="1" id="KW-0472">Membrane</keyword>
<protein>
    <submittedName>
        <fullName evidence="2">Uncharacterized protein</fullName>
    </submittedName>
</protein>
<dbReference type="Proteomes" id="UP000190959">
    <property type="component" value="Unassembled WGS sequence"/>
</dbReference>
<evidence type="ECO:0000313" key="3">
    <source>
        <dbReference type="Proteomes" id="UP000190959"/>
    </source>
</evidence>
<evidence type="ECO:0000256" key="1">
    <source>
        <dbReference type="SAM" id="Phobius"/>
    </source>
</evidence>
<feature type="transmembrane region" description="Helical" evidence="1">
    <location>
        <begin position="43"/>
        <end position="61"/>
    </location>
</feature>
<comment type="caution">
    <text evidence="2">The sequence shown here is derived from an EMBL/GenBank/DDBJ whole genome shotgun (WGS) entry which is preliminary data.</text>
</comment>
<evidence type="ECO:0000313" key="2">
    <source>
        <dbReference type="EMBL" id="OOP74215.1"/>
    </source>
</evidence>